<sequence length="485" mass="54401">MLHEQEWGLGSDDGFEVEDSQDSFNDHISLSSPSECLKDDEYHVEGPGDENADPETRLAVVQQYLRQTEGTPTATPSITNGSPSAISIDTPSPVVRTQGTALYPDLSRFTRVTLYTSSPYTGVPFVKPAPSRPRRISVRDLIQPLTIWSRKELDFGTSLPESARSLYNALVRVESKQGILPIVLCRNPEFQGPEVQSFMWRTPSLSVAATHIPNGGDQDEMRIMHEHAKFVTILRSSINASYMEHNEGQWNSNVHSPFLYQCVGRARHVSYDRITSNEFQLPFGERRPEGPARGNTLGERSETQGANFALMLQADDAELQAAVQLFVQSPNILYASAGSELYNPLREPPGPIIIVTKTNTASKKEALDDIGKRAVAWHSHIQTIAAINRMAANVISIPAIYVIDGVWNVVFLQNKDDRVHIFDRDFRIGDTNTILGIYQLQTALQKLTTWMAMEFKPYMIDFLKRAASSRHDYRTHFKSPRLSLI</sequence>
<reference evidence="3 4" key="1">
    <citation type="submission" date="2015-09" db="EMBL/GenBank/DDBJ databases">
        <title>Draft genome of a European isolate of the apple canker pathogen Neonectria ditissima.</title>
        <authorList>
            <person name="Gomez-Cortecero A."/>
            <person name="Harrison R.J."/>
            <person name="Armitage A.D."/>
        </authorList>
    </citation>
    <scope>NUCLEOTIDE SEQUENCE [LARGE SCALE GENOMIC DNA]</scope>
    <source>
        <strain evidence="3 4">R09/05</strain>
    </source>
</reference>
<feature type="compositionally biased region" description="Polar residues" evidence="1">
    <location>
        <begin position="22"/>
        <end position="34"/>
    </location>
</feature>
<organism evidence="3 4">
    <name type="scientific">Neonectria ditissima</name>
    <dbReference type="NCBI Taxonomy" id="78410"/>
    <lineage>
        <taxon>Eukaryota</taxon>
        <taxon>Fungi</taxon>
        <taxon>Dikarya</taxon>
        <taxon>Ascomycota</taxon>
        <taxon>Pezizomycotina</taxon>
        <taxon>Sordariomycetes</taxon>
        <taxon>Hypocreomycetidae</taxon>
        <taxon>Hypocreales</taxon>
        <taxon>Nectriaceae</taxon>
        <taxon>Neonectria</taxon>
    </lineage>
</organism>
<dbReference type="EMBL" id="LKCW01000051">
    <property type="protein sequence ID" value="KPM42268.1"/>
    <property type="molecule type" value="Genomic_DNA"/>
</dbReference>
<gene>
    <name evidence="3" type="ORF">AK830_g4268</name>
</gene>
<feature type="region of interest" description="Disordered" evidence="1">
    <location>
        <begin position="69"/>
        <end position="92"/>
    </location>
</feature>
<evidence type="ECO:0000313" key="4">
    <source>
        <dbReference type="Proteomes" id="UP000050424"/>
    </source>
</evidence>
<feature type="domain" description="PD-(D/E)XK nuclease-like" evidence="2">
    <location>
        <begin position="217"/>
        <end position="455"/>
    </location>
</feature>
<evidence type="ECO:0000259" key="2">
    <source>
        <dbReference type="Pfam" id="PF20516"/>
    </source>
</evidence>
<feature type="region of interest" description="Disordered" evidence="1">
    <location>
        <begin position="1"/>
        <end position="53"/>
    </location>
</feature>
<keyword evidence="4" id="KW-1185">Reference proteome</keyword>
<accession>A0A0N8H7N5</accession>
<evidence type="ECO:0000256" key="1">
    <source>
        <dbReference type="SAM" id="MobiDB-lite"/>
    </source>
</evidence>
<feature type="compositionally biased region" description="Basic and acidic residues" evidence="1">
    <location>
        <begin position="36"/>
        <end position="46"/>
    </location>
</feature>
<dbReference type="Pfam" id="PF20516">
    <property type="entry name" value="PDDEXK_12"/>
    <property type="match status" value="1"/>
</dbReference>
<protein>
    <recommendedName>
        <fullName evidence="2">PD-(D/E)XK nuclease-like domain-containing protein</fullName>
    </recommendedName>
</protein>
<name>A0A0N8H7N5_9HYPO</name>
<dbReference type="Proteomes" id="UP000050424">
    <property type="component" value="Unassembled WGS sequence"/>
</dbReference>
<dbReference type="STRING" id="78410.A0A0N8H7N5"/>
<evidence type="ECO:0000313" key="3">
    <source>
        <dbReference type="EMBL" id="KPM42268.1"/>
    </source>
</evidence>
<dbReference type="AlphaFoldDB" id="A0A0N8H7N5"/>
<proteinExistence type="predicted"/>
<dbReference type="InterPro" id="IPR046797">
    <property type="entry name" value="PDDEXK_12"/>
</dbReference>
<comment type="caution">
    <text evidence="3">The sequence shown here is derived from an EMBL/GenBank/DDBJ whole genome shotgun (WGS) entry which is preliminary data.</text>
</comment>